<proteinExistence type="predicted"/>
<dbReference type="InterPro" id="IPR047111">
    <property type="entry name" value="YbaP-like"/>
</dbReference>
<dbReference type="Pfam" id="PF01963">
    <property type="entry name" value="TraB_PrgY_gumN"/>
    <property type="match status" value="1"/>
</dbReference>
<protein>
    <submittedName>
        <fullName evidence="1">TraB/GumN family protein</fullName>
    </submittedName>
</protein>
<dbReference type="PANTHER" id="PTHR40590:SF1">
    <property type="entry name" value="CYTOPLASMIC PROTEIN"/>
    <property type="match status" value="1"/>
</dbReference>
<evidence type="ECO:0000313" key="2">
    <source>
        <dbReference type="Proteomes" id="UP001203212"/>
    </source>
</evidence>
<dbReference type="PANTHER" id="PTHR40590">
    <property type="entry name" value="CYTOPLASMIC PROTEIN-RELATED"/>
    <property type="match status" value="1"/>
</dbReference>
<evidence type="ECO:0000313" key="1">
    <source>
        <dbReference type="EMBL" id="MCL1117426.1"/>
    </source>
</evidence>
<name>A0ABT0L135_9GAMM</name>
<dbReference type="RefSeq" id="WP_188840930.1">
    <property type="nucleotide sequence ID" value="NZ_BMOT01000004.1"/>
</dbReference>
<dbReference type="CDD" id="cd14789">
    <property type="entry name" value="Tiki"/>
    <property type="match status" value="1"/>
</dbReference>
<comment type="caution">
    <text evidence="1">The sequence shown here is derived from an EMBL/GenBank/DDBJ whole genome shotgun (WGS) entry which is preliminary data.</text>
</comment>
<reference evidence="1 2" key="1">
    <citation type="submission" date="2022-01" db="EMBL/GenBank/DDBJ databases">
        <title>Whole genome-based taxonomy of the Shewanellaceae.</title>
        <authorList>
            <person name="Martin-Rodriguez A.J."/>
        </authorList>
    </citation>
    <scope>NUCLEOTIDE SEQUENCE [LARGE SCALE GENOMIC DNA]</scope>
    <source>
        <strain evidence="1 2">JCM 17801</strain>
    </source>
</reference>
<dbReference type="Proteomes" id="UP001203212">
    <property type="component" value="Unassembled WGS sequence"/>
</dbReference>
<gene>
    <name evidence="1" type="ORF">L2689_09245</name>
</gene>
<dbReference type="InterPro" id="IPR002816">
    <property type="entry name" value="TraB/PrgY/GumN_fam"/>
</dbReference>
<organism evidence="1 2">
    <name type="scientific">Shewanella aestuarii</name>
    <dbReference type="NCBI Taxonomy" id="1028752"/>
    <lineage>
        <taxon>Bacteria</taxon>
        <taxon>Pseudomonadati</taxon>
        <taxon>Pseudomonadota</taxon>
        <taxon>Gammaproteobacteria</taxon>
        <taxon>Alteromonadales</taxon>
        <taxon>Shewanellaceae</taxon>
        <taxon>Shewanella</taxon>
    </lineage>
</organism>
<accession>A0ABT0L135</accession>
<sequence>MDATRKIRNCLYMDITLMHWIGRHVLNLVAHTRRAPWLICAILSLPFCAVAAPEDKPPFYKLTWHGQQAFLLGSIHVGKADFYPMATQIEQAFAKSTALVIEADIEKADTVSLLAQYGAASAKLQEQAQLATSNYCQQMQPLCAAIKPLAPWLQAAQISMVRFANLGYSAQQGVDVTFSAKRQSKALLELESVAFQFELISSFKDKTQLQMLDEAINATDAEMTGLIQAWRTGNEAELAAIMTQQAGDEDELLSKLLWQRNHTMSDKMLVMMQQQSDQQLFFIIGAGHLVGQQNIPDLLRQQGAQVQACWQHSCI</sequence>
<dbReference type="EMBL" id="JAKILK010000004">
    <property type="protein sequence ID" value="MCL1117426.1"/>
    <property type="molecule type" value="Genomic_DNA"/>
</dbReference>
<keyword evidence="2" id="KW-1185">Reference proteome</keyword>